<reference evidence="1 2" key="1">
    <citation type="submission" date="2016-10" db="EMBL/GenBank/DDBJ databases">
        <authorList>
            <person name="de Groot N.N."/>
        </authorList>
    </citation>
    <scope>NUCLEOTIDE SEQUENCE [LARGE SCALE GENOMIC DNA]</scope>
    <source>
        <strain evidence="1 2">DSM 43067</strain>
    </source>
</reference>
<name>A0A1I5VFZ6_9ACTN</name>
<dbReference type="EMBL" id="FOVH01000021">
    <property type="protein sequence ID" value="SFQ06267.1"/>
    <property type="molecule type" value="Genomic_DNA"/>
</dbReference>
<dbReference type="GeneID" id="99653538"/>
<dbReference type="RefSeq" id="WP_021598840.1">
    <property type="nucleotide sequence ID" value="NZ_CP083237.1"/>
</dbReference>
<dbReference type="STRING" id="1993.SAMN04489713_121113"/>
<keyword evidence="2" id="KW-1185">Reference proteome</keyword>
<dbReference type="AlphaFoldDB" id="A0A1I5VFZ6"/>
<accession>A0A1I5VFZ6</accession>
<evidence type="ECO:0000313" key="2">
    <source>
        <dbReference type="Proteomes" id="UP000183413"/>
    </source>
</evidence>
<protein>
    <submittedName>
        <fullName evidence="1">Uncharacterized protein</fullName>
    </submittedName>
</protein>
<sequence>MGAFDELPRVRRGPLHSLYAALRRRAPQVSATRPDDGAVLHVAYRGQEATVAWDDDLRLYAWTSEPGGQIGPDPEKAAELVAWTLGASVNADASG</sequence>
<gene>
    <name evidence="1" type="ORF">SAMN04489713_121113</name>
</gene>
<evidence type="ECO:0000313" key="1">
    <source>
        <dbReference type="EMBL" id="SFQ06267.1"/>
    </source>
</evidence>
<proteinExistence type="predicted"/>
<dbReference type="Proteomes" id="UP000183413">
    <property type="component" value="Unassembled WGS sequence"/>
</dbReference>
<dbReference type="InParanoid" id="A0A1I5VFZ6"/>
<organism evidence="1 2">
    <name type="scientific">Actinomadura madurae</name>
    <dbReference type="NCBI Taxonomy" id="1993"/>
    <lineage>
        <taxon>Bacteria</taxon>
        <taxon>Bacillati</taxon>
        <taxon>Actinomycetota</taxon>
        <taxon>Actinomycetes</taxon>
        <taxon>Streptosporangiales</taxon>
        <taxon>Thermomonosporaceae</taxon>
        <taxon>Actinomadura</taxon>
    </lineage>
</organism>